<dbReference type="EC" id="6.3.4.18" evidence="5 6"/>
<dbReference type="NCBIfam" id="NF004679">
    <property type="entry name" value="PRK06019.1-5"/>
    <property type="match status" value="1"/>
</dbReference>
<feature type="binding site" evidence="5">
    <location>
        <position position="107"/>
    </location>
    <ligand>
        <name>ATP</name>
        <dbReference type="ChEBI" id="CHEBI:30616"/>
    </ligand>
</feature>
<dbReference type="SUPFAM" id="SSF52440">
    <property type="entry name" value="PreATP-grasp domain"/>
    <property type="match status" value="1"/>
</dbReference>
<evidence type="ECO:0000256" key="4">
    <source>
        <dbReference type="ARBA" id="ARBA00022840"/>
    </source>
</evidence>
<dbReference type="Proteomes" id="UP000000844">
    <property type="component" value="Chromosome"/>
</dbReference>
<dbReference type="InterPro" id="IPR054350">
    <property type="entry name" value="PurT/PurK_preATP-grasp"/>
</dbReference>
<feature type="binding site" evidence="5">
    <location>
        <begin position="176"/>
        <end position="179"/>
    </location>
    <ligand>
        <name>ATP</name>
        <dbReference type="ChEBI" id="CHEBI:30616"/>
    </ligand>
</feature>
<evidence type="ECO:0000313" key="8">
    <source>
        <dbReference type="EMBL" id="ADD40517.1"/>
    </source>
</evidence>
<accession>D3Q812</accession>
<keyword evidence="1 5" id="KW-0436">Ligase</keyword>
<feature type="binding site" evidence="5">
    <location>
        <begin position="261"/>
        <end position="262"/>
    </location>
    <ligand>
        <name>ATP</name>
        <dbReference type="ChEBI" id="CHEBI:30616"/>
    </ligand>
</feature>
<evidence type="ECO:0000259" key="7">
    <source>
        <dbReference type="PROSITE" id="PS50975"/>
    </source>
</evidence>
<dbReference type="InterPro" id="IPR016185">
    <property type="entry name" value="PreATP-grasp_dom_sf"/>
</dbReference>
<dbReference type="Pfam" id="PF02222">
    <property type="entry name" value="ATP-grasp"/>
    <property type="match status" value="1"/>
</dbReference>
<dbReference type="GO" id="GO:0046872">
    <property type="term" value="F:metal ion binding"/>
    <property type="evidence" value="ECO:0007669"/>
    <property type="project" value="InterPro"/>
</dbReference>
<dbReference type="OrthoDB" id="9804625at2"/>
<keyword evidence="2 5" id="KW-0547">Nucleotide-binding</keyword>
<proteinExistence type="inferred from homology"/>
<dbReference type="EMBL" id="CP001778">
    <property type="protein sequence ID" value="ADD40517.1"/>
    <property type="molecule type" value="Genomic_DNA"/>
</dbReference>
<keyword evidence="9" id="KW-1185">Reference proteome</keyword>
<feature type="binding site" evidence="5">
    <location>
        <position position="143"/>
    </location>
    <ligand>
        <name>ATP</name>
        <dbReference type="ChEBI" id="CHEBI:30616"/>
    </ligand>
</feature>
<dbReference type="STRING" id="446470.Snas_0805"/>
<dbReference type="RefSeq" id="WP_013016088.1">
    <property type="nucleotide sequence ID" value="NC_013947.1"/>
</dbReference>
<evidence type="ECO:0000256" key="3">
    <source>
        <dbReference type="ARBA" id="ARBA00022755"/>
    </source>
</evidence>
<dbReference type="GO" id="GO:0004638">
    <property type="term" value="F:phosphoribosylaminoimidazole carboxylase activity"/>
    <property type="evidence" value="ECO:0007669"/>
    <property type="project" value="InterPro"/>
</dbReference>
<comment type="subunit">
    <text evidence="5 6">Homodimer.</text>
</comment>
<dbReference type="eggNOG" id="COG0026">
    <property type="taxonomic scope" value="Bacteria"/>
</dbReference>
<evidence type="ECO:0000313" key="9">
    <source>
        <dbReference type="Proteomes" id="UP000000844"/>
    </source>
</evidence>
<comment type="catalytic activity">
    <reaction evidence="5 6">
        <text>5-amino-1-(5-phospho-beta-D-ribosyl)imidazole + hydrogencarbonate + ATP = 5-carboxyamino-1-(5-phospho-D-ribosyl)imidazole + ADP + phosphate + 2 H(+)</text>
        <dbReference type="Rhea" id="RHEA:19317"/>
        <dbReference type="ChEBI" id="CHEBI:15378"/>
        <dbReference type="ChEBI" id="CHEBI:17544"/>
        <dbReference type="ChEBI" id="CHEBI:30616"/>
        <dbReference type="ChEBI" id="CHEBI:43474"/>
        <dbReference type="ChEBI" id="CHEBI:58730"/>
        <dbReference type="ChEBI" id="CHEBI:137981"/>
        <dbReference type="ChEBI" id="CHEBI:456216"/>
        <dbReference type="EC" id="6.3.4.18"/>
    </reaction>
</comment>
<dbReference type="GO" id="GO:0034028">
    <property type="term" value="F:5-(carboxyamino)imidazole ribonucleotide synthase activity"/>
    <property type="evidence" value="ECO:0007669"/>
    <property type="project" value="UniProtKB-UniRule"/>
</dbReference>
<evidence type="ECO:0000256" key="1">
    <source>
        <dbReference type="ARBA" id="ARBA00022598"/>
    </source>
</evidence>
<comment type="caution">
    <text evidence="5">Lacks conserved residue(s) required for the propagation of feature annotation.</text>
</comment>
<dbReference type="PANTHER" id="PTHR11609">
    <property type="entry name" value="PURINE BIOSYNTHESIS PROTEIN 6/7, PUR6/7"/>
    <property type="match status" value="1"/>
</dbReference>
<dbReference type="PROSITE" id="PS50975">
    <property type="entry name" value="ATP_GRASP"/>
    <property type="match status" value="1"/>
</dbReference>
<dbReference type="Gene3D" id="3.30.1490.20">
    <property type="entry name" value="ATP-grasp fold, A domain"/>
    <property type="match status" value="1"/>
</dbReference>
<dbReference type="PANTHER" id="PTHR11609:SF5">
    <property type="entry name" value="PHOSPHORIBOSYLAMINOIMIDAZOLE CARBOXYLASE"/>
    <property type="match status" value="1"/>
</dbReference>
<dbReference type="KEGG" id="sna:Snas_0805"/>
<dbReference type="SUPFAM" id="SSF51246">
    <property type="entry name" value="Rudiment single hybrid motif"/>
    <property type="match status" value="1"/>
</dbReference>
<dbReference type="Gene3D" id="3.40.50.20">
    <property type="match status" value="1"/>
</dbReference>
<dbReference type="InterPro" id="IPR011761">
    <property type="entry name" value="ATP-grasp"/>
</dbReference>
<dbReference type="NCBIfam" id="TIGR01161">
    <property type="entry name" value="purK"/>
    <property type="match status" value="1"/>
</dbReference>
<reference evidence="8 9" key="1">
    <citation type="journal article" date="2009" name="Stand. Genomic Sci.">
        <title>Complete genome sequence of Stackebrandtia nassauensis type strain (LLR-40K-21).</title>
        <authorList>
            <person name="Munk C."/>
            <person name="Lapidus A."/>
            <person name="Copeland A."/>
            <person name="Jando M."/>
            <person name="Mayilraj S."/>
            <person name="Glavina Del Rio T."/>
            <person name="Nolan M."/>
            <person name="Chen F."/>
            <person name="Lucas S."/>
            <person name="Tice H."/>
            <person name="Cheng J.F."/>
            <person name="Han C."/>
            <person name="Detter J.C."/>
            <person name="Bruce D."/>
            <person name="Goodwin L."/>
            <person name="Chain P."/>
            <person name="Pitluck S."/>
            <person name="Goker M."/>
            <person name="Ovchinikova G."/>
            <person name="Pati A."/>
            <person name="Ivanova N."/>
            <person name="Mavromatis K."/>
            <person name="Chen A."/>
            <person name="Palaniappan K."/>
            <person name="Land M."/>
            <person name="Hauser L."/>
            <person name="Chang Y.J."/>
            <person name="Jeffries C.D."/>
            <person name="Bristow J."/>
            <person name="Eisen J.A."/>
            <person name="Markowitz V."/>
            <person name="Hugenholtz P."/>
            <person name="Kyrpides N.C."/>
            <person name="Klenk H.P."/>
        </authorList>
    </citation>
    <scope>NUCLEOTIDE SEQUENCE [LARGE SCALE GENOMIC DNA]</scope>
    <source>
        <strain evidence="9">DSM 44728 / CIP 108903 / NRRL B-16338 / NBRC 102104 / LLR-40K-21</strain>
    </source>
</reference>
<dbReference type="GO" id="GO:0005524">
    <property type="term" value="F:ATP binding"/>
    <property type="evidence" value="ECO:0007669"/>
    <property type="project" value="UniProtKB-UniRule"/>
</dbReference>
<gene>
    <name evidence="5 6" type="primary">purK</name>
    <name evidence="8" type="ordered locus">Snas_0805</name>
</gene>
<keyword evidence="4 5" id="KW-0067">ATP-binding</keyword>
<dbReference type="HOGENOM" id="CLU_011534_0_2_11"/>
<dbReference type="InterPro" id="IPR013815">
    <property type="entry name" value="ATP_grasp_subdomain_1"/>
</dbReference>
<dbReference type="HAMAP" id="MF_01928">
    <property type="entry name" value="PurK"/>
    <property type="match status" value="1"/>
</dbReference>
<comment type="pathway">
    <text evidence="5 6">Purine metabolism; IMP biosynthesis via de novo pathway; 5-amino-1-(5-phospho-D-ribosyl)imidazole-4-carboxylate from 5-amino-1-(5-phospho-D-ribosyl)imidazole (N5-CAIR route): step 1/2.</text>
</comment>
<evidence type="ECO:0000256" key="5">
    <source>
        <dbReference type="HAMAP-Rule" id="MF_01928"/>
    </source>
</evidence>
<name>D3Q812_STANL</name>
<feature type="domain" description="ATP-grasp" evidence="7">
    <location>
        <begin position="111"/>
        <end position="291"/>
    </location>
</feature>
<dbReference type="Pfam" id="PF17769">
    <property type="entry name" value="PurK_C"/>
    <property type="match status" value="1"/>
</dbReference>
<dbReference type="InterPro" id="IPR040686">
    <property type="entry name" value="PurK_C"/>
</dbReference>
<dbReference type="InterPro" id="IPR003135">
    <property type="entry name" value="ATP-grasp_carboxylate-amine"/>
</dbReference>
<comment type="similarity">
    <text evidence="5 6">Belongs to the PurK/PurT family.</text>
</comment>
<dbReference type="UniPathway" id="UPA00074">
    <property type="reaction ID" value="UER00942"/>
</dbReference>
<keyword evidence="8" id="KW-0456">Lyase</keyword>
<comment type="function">
    <text evidence="6">Catalyzes the ATP-dependent conversion of 5-aminoimidazole ribonucleotide (AIR) and HCO(3)- to N5-carboxyaminoimidazole ribonucleotide (N5-CAIR).</text>
</comment>
<dbReference type="InterPro" id="IPR011054">
    <property type="entry name" value="Rudment_hybrid_motif"/>
</dbReference>
<dbReference type="InterPro" id="IPR005875">
    <property type="entry name" value="PurK"/>
</dbReference>
<organism evidence="8 9">
    <name type="scientific">Stackebrandtia nassauensis (strain DSM 44728 / CIP 108903 / NRRL B-16338 / NBRC 102104 / LLR-40K-21)</name>
    <dbReference type="NCBI Taxonomy" id="446470"/>
    <lineage>
        <taxon>Bacteria</taxon>
        <taxon>Bacillati</taxon>
        <taxon>Actinomycetota</taxon>
        <taxon>Actinomycetes</taxon>
        <taxon>Glycomycetales</taxon>
        <taxon>Glycomycetaceae</taxon>
        <taxon>Stackebrandtia</taxon>
    </lineage>
</organism>
<evidence type="ECO:0000256" key="6">
    <source>
        <dbReference type="RuleBase" id="RU361200"/>
    </source>
</evidence>
<dbReference type="NCBIfam" id="NF004680">
    <property type="entry name" value="PRK06019.1-6"/>
    <property type="match status" value="1"/>
</dbReference>
<feature type="binding site" evidence="5">
    <location>
        <position position="184"/>
    </location>
    <ligand>
        <name>ATP</name>
        <dbReference type="ChEBI" id="CHEBI:30616"/>
    </ligand>
</feature>
<dbReference type="GO" id="GO:0006189">
    <property type="term" value="P:'de novo' IMP biosynthetic process"/>
    <property type="evidence" value="ECO:0007669"/>
    <property type="project" value="UniProtKB-UniRule"/>
</dbReference>
<dbReference type="SUPFAM" id="SSF56059">
    <property type="entry name" value="Glutathione synthetase ATP-binding domain-like"/>
    <property type="match status" value="1"/>
</dbReference>
<dbReference type="GO" id="GO:0005829">
    <property type="term" value="C:cytosol"/>
    <property type="evidence" value="ECO:0007669"/>
    <property type="project" value="TreeGrafter"/>
</dbReference>
<protein>
    <recommendedName>
        <fullName evidence="5 6">N5-carboxyaminoimidazole ribonucleotide synthase</fullName>
        <shortName evidence="5 6">N5-CAIR synthase</shortName>
        <ecNumber evidence="5 6">6.3.4.18</ecNumber>
    </recommendedName>
    <alternativeName>
        <fullName evidence="5 6">5-(carboxyamino)imidazole ribonucleotide synthetase</fullName>
    </alternativeName>
</protein>
<dbReference type="Gene3D" id="3.30.470.20">
    <property type="entry name" value="ATP-grasp fold, B domain"/>
    <property type="match status" value="1"/>
</dbReference>
<keyword evidence="3 5" id="KW-0658">Purine biosynthesis</keyword>
<dbReference type="Pfam" id="PF22660">
    <property type="entry name" value="RS_preATP-grasp-like"/>
    <property type="match status" value="1"/>
</dbReference>
<dbReference type="AlphaFoldDB" id="D3Q812"/>
<dbReference type="FunFam" id="3.30.470.20:FF:000029">
    <property type="entry name" value="N5-carboxyaminoimidazole ribonucleotide synthase"/>
    <property type="match status" value="1"/>
</dbReference>
<comment type="function">
    <text evidence="5">Catalyzes the ATP-dependent conversion of 5-aminoimidazole ribonucleotide (AIR) and HCO(3)(-) to N5-carboxyaminoimidazole ribonucleotide (N5-CAIR).</text>
</comment>
<sequence length="384" mass="40797">MDSRTQLPVVGMVGGGQLARMTHQAAISLGQSLRVLAASADDGAAIVSTDVHVGSHTDVEALRGFAKECDVLTFDHEHVPGDLLRTLRSEGVVVRPAPEALRYAQDKQAMREHLGGLGLPVPRWAPIDSVAALADFGVPCVVKTATGGYDGKGVFYVDAPEQITELLDAGAVLIAEERVRLRRELAALVAGSPGGELASYPIVETVQRDGICTEVIAPAPGLSEVLAEQARELARRVATELGVTGLLAVELFETDDGLVVNELAMRPHNSGHWTIEGARTSQFEQHLRAVLDYPLGETAPTAPVTVMANVLGGAPGGSRLDERLQSMLADDPGARVHLYGKQVRPGRKIGHVTVLGDDVETVRRRARRAAAWLRDGDPEAGEEA</sequence>
<evidence type="ECO:0000256" key="2">
    <source>
        <dbReference type="ARBA" id="ARBA00022741"/>
    </source>
</evidence>